<organism evidence="2 3">
    <name type="scientific">Kitasatospora nipponensis</name>
    <dbReference type="NCBI Taxonomy" id="258049"/>
    <lineage>
        <taxon>Bacteria</taxon>
        <taxon>Bacillati</taxon>
        <taxon>Actinomycetota</taxon>
        <taxon>Actinomycetes</taxon>
        <taxon>Kitasatosporales</taxon>
        <taxon>Streptomycetaceae</taxon>
        <taxon>Kitasatospora</taxon>
    </lineage>
</organism>
<keyword evidence="3" id="KW-1185">Reference proteome</keyword>
<dbReference type="Proteomes" id="UP001500037">
    <property type="component" value="Unassembled WGS sequence"/>
</dbReference>
<gene>
    <name evidence="2" type="ORF">GCM10009665_46220</name>
</gene>
<feature type="compositionally biased region" description="Pro residues" evidence="1">
    <location>
        <begin position="38"/>
        <end position="50"/>
    </location>
</feature>
<dbReference type="EMBL" id="BAAALF010000090">
    <property type="protein sequence ID" value="GAA1250279.1"/>
    <property type="molecule type" value="Genomic_DNA"/>
</dbReference>
<accession>A0ABN1WHZ4</accession>
<protein>
    <submittedName>
        <fullName evidence="2">Uncharacterized protein</fullName>
    </submittedName>
</protein>
<feature type="compositionally biased region" description="Basic and acidic residues" evidence="1">
    <location>
        <begin position="71"/>
        <end position="89"/>
    </location>
</feature>
<evidence type="ECO:0000256" key="1">
    <source>
        <dbReference type="SAM" id="MobiDB-lite"/>
    </source>
</evidence>
<feature type="region of interest" description="Disordered" evidence="1">
    <location>
        <begin position="1"/>
        <end position="89"/>
    </location>
</feature>
<sequence>MHAKLLPEIGGSSRGGASTGEYRGDYWVGGLTSDRSLPGPPCPGDRPNPAPTAVRNCKTAHVPARGLAARPKGDPTHPGNDRGRFEDTR</sequence>
<proteinExistence type="predicted"/>
<reference evidence="2 3" key="1">
    <citation type="journal article" date="2019" name="Int. J. Syst. Evol. Microbiol.">
        <title>The Global Catalogue of Microorganisms (GCM) 10K type strain sequencing project: providing services to taxonomists for standard genome sequencing and annotation.</title>
        <authorList>
            <consortium name="The Broad Institute Genomics Platform"/>
            <consortium name="The Broad Institute Genome Sequencing Center for Infectious Disease"/>
            <person name="Wu L."/>
            <person name="Ma J."/>
        </authorList>
    </citation>
    <scope>NUCLEOTIDE SEQUENCE [LARGE SCALE GENOMIC DNA]</scope>
    <source>
        <strain evidence="2 3">JCM 13004</strain>
    </source>
</reference>
<evidence type="ECO:0000313" key="2">
    <source>
        <dbReference type="EMBL" id="GAA1250279.1"/>
    </source>
</evidence>
<name>A0ABN1WHZ4_9ACTN</name>
<comment type="caution">
    <text evidence="2">The sequence shown here is derived from an EMBL/GenBank/DDBJ whole genome shotgun (WGS) entry which is preliminary data.</text>
</comment>
<evidence type="ECO:0000313" key="3">
    <source>
        <dbReference type="Proteomes" id="UP001500037"/>
    </source>
</evidence>